<name>A0A150J5V0_9EURY</name>
<dbReference type="Proteomes" id="UP000075578">
    <property type="component" value="Unassembled WGS sequence"/>
</dbReference>
<keyword evidence="1" id="KW-1133">Transmembrane helix</keyword>
<feature type="transmembrane region" description="Helical" evidence="1">
    <location>
        <begin position="136"/>
        <end position="154"/>
    </location>
</feature>
<dbReference type="PRINTS" id="PR00625">
    <property type="entry name" value="JDOMAIN"/>
</dbReference>
<evidence type="ECO:0000259" key="2">
    <source>
        <dbReference type="PROSITE" id="PS50076"/>
    </source>
</evidence>
<dbReference type="Gene3D" id="1.10.287.110">
    <property type="entry name" value="DnaJ domain"/>
    <property type="match status" value="1"/>
</dbReference>
<dbReference type="InterPro" id="IPR001623">
    <property type="entry name" value="DnaJ_domain"/>
</dbReference>
<keyword evidence="1" id="KW-0812">Transmembrane</keyword>
<dbReference type="Pfam" id="PF00226">
    <property type="entry name" value="DnaJ"/>
    <property type="match status" value="1"/>
</dbReference>
<dbReference type="SUPFAM" id="SSF46565">
    <property type="entry name" value="Chaperone J-domain"/>
    <property type="match status" value="1"/>
</dbReference>
<keyword evidence="1" id="KW-0472">Membrane</keyword>
<sequence>MSYNPKKDYYELIGGITPSSSQKDIKKAYRKKVLEYHPDKNPGKEEWAKKKFLELKDTYEILIDTEKKAKYDKERENYLSSKETLSYEGRPGWKYTSSQDVPSSTIFDSNPRTFVRSRPYTAYNHTISSKQTTIRILVYAALFTMFVLTVYMLSQLRQ</sequence>
<organism evidence="3 4">
    <name type="scientific">Candidatus Methanofastidiosum methylothiophilum</name>
    <dbReference type="NCBI Taxonomy" id="1705564"/>
    <lineage>
        <taxon>Archaea</taxon>
        <taxon>Methanobacteriati</taxon>
        <taxon>Methanobacteriota</taxon>
        <taxon>Stenosarchaea group</taxon>
        <taxon>Candidatus Methanofastidiosia</taxon>
        <taxon>Candidatus Methanofastidiosales</taxon>
        <taxon>Candidatus Methanofastidiosaceae</taxon>
        <taxon>Candidatus Methanofastidiosum</taxon>
    </lineage>
</organism>
<dbReference type="InterPro" id="IPR050817">
    <property type="entry name" value="DjlA_DnaK_co-chaperone"/>
</dbReference>
<dbReference type="AlphaFoldDB" id="A0A150J5V0"/>
<feature type="domain" description="J" evidence="2">
    <location>
        <begin position="8"/>
        <end position="75"/>
    </location>
</feature>
<evidence type="ECO:0000313" key="4">
    <source>
        <dbReference type="Proteomes" id="UP000075578"/>
    </source>
</evidence>
<protein>
    <submittedName>
        <fullName evidence="3">Chaperone protein DnaJ</fullName>
    </submittedName>
</protein>
<dbReference type="InterPro" id="IPR036869">
    <property type="entry name" value="J_dom_sf"/>
</dbReference>
<gene>
    <name evidence="3" type="ORF">AMQ74_00670</name>
</gene>
<evidence type="ECO:0000256" key="1">
    <source>
        <dbReference type="SAM" id="Phobius"/>
    </source>
</evidence>
<reference evidence="3 4" key="1">
    <citation type="journal article" date="2016" name="ISME J.">
        <title>Chasing the elusive Euryarchaeota class WSA2: genomes reveal a uniquely fastidious methyl-reducing methanogen.</title>
        <authorList>
            <person name="Nobu M.K."/>
            <person name="Narihiro T."/>
            <person name="Kuroda K."/>
            <person name="Mei R."/>
            <person name="Liu W.T."/>
        </authorList>
    </citation>
    <scope>NUCLEOTIDE SEQUENCE [LARGE SCALE GENOMIC DNA]</scope>
    <source>
        <strain evidence="3">U1lsi0528_Bin089</strain>
    </source>
</reference>
<dbReference type="PROSITE" id="PS50076">
    <property type="entry name" value="DNAJ_2"/>
    <property type="match status" value="1"/>
</dbReference>
<accession>A0A150J5V0</accession>
<dbReference type="PANTHER" id="PTHR24074">
    <property type="entry name" value="CO-CHAPERONE PROTEIN DJLA"/>
    <property type="match status" value="1"/>
</dbReference>
<dbReference type="CDD" id="cd06257">
    <property type="entry name" value="DnaJ"/>
    <property type="match status" value="1"/>
</dbReference>
<dbReference type="PATRIC" id="fig|1705564.3.peg.687"/>
<comment type="caution">
    <text evidence="3">The sequence shown here is derived from an EMBL/GenBank/DDBJ whole genome shotgun (WGS) entry which is preliminary data.</text>
</comment>
<dbReference type="SMART" id="SM00271">
    <property type="entry name" value="DnaJ"/>
    <property type="match status" value="1"/>
</dbReference>
<evidence type="ECO:0000313" key="3">
    <source>
        <dbReference type="EMBL" id="KYC52603.1"/>
    </source>
</evidence>
<proteinExistence type="predicted"/>
<dbReference type="EMBL" id="LNGD01000027">
    <property type="protein sequence ID" value="KYC52603.1"/>
    <property type="molecule type" value="Genomic_DNA"/>
</dbReference>